<dbReference type="InterPro" id="IPR000836">
    <property type="entry name" value="PRTase_dom"/>
</dbReference>
<keyword evidence="5" id="KW-1185">Reference proteome</keyword>
<gene>
    <name evidence="4" type="ORF">FQ775_14655</name>
</gene>
<reference evidence="4" key="1">
    <citation type="submission" date="2020-04" db="EMBL/GenBank/DDBJ databases">
        <title>Nitratireductor sp. nov. isolated from mangrove soil.</title>
        <authorList>
            <person name="Ye Y."/>
        </authorList>
    </citation>
    <scope>NUCLEOTIDE SEQUENCE</scope>
    <source>
        <strain evidence="4">SY7</strain>
    </source>
</reference>
<dbReference type="Proteomes" id="UP000321389">
    <property type="component" value="Chromosome"/>
</dbReference>
<dbReference type="InterPro" id="IPR044005">
    <property type="entry name" value="DZR_2"/>
</dbReference>
<dbReference type="SUPFAM" id="SSF53271">
    <property type="entry name" value="PRTase-like"/>
    <property type="match status" value="1"/>
</dbReference>
<dbReference type="PANTHER" id="PTHR47505:SF1">
    <property type="entry name" value="DNA UTILIZATION PROTEIN YHGH"/>
    <property type="match status" value="1"/>
</dbReference>
<dbReference type="CDD" id="cd06223">
    <property type="entry name" value="PRTases_typeI"/>
    <property type="match status" value="1"/>
</dbReference>
<evidence type="ECO:0000256" key="1">
    <source>
        <dbReference type="ARBA" id="ARBA00008007"/>
    </source>
</evidence>
<feature type="domain" description="Double zinc ribbon" evidence="3">
    <location>
        <begin position="9"/>
        <end position="55"/>
    </location>
</feature>
<dbReference type="AlphaFoldDB" id="A0A5B8L5M5"/>
<organism evidence="4 5">
    <name type="scientific">Nitratireductor mangrovi</name>
    <dbReference type="NCBI Taxonomy" id="2599600"/>
    <lineage>
        <taxon>Bacteria</taxon>
        <taxon>Pseudomonadati</taxon>
        <taxon>Pseudomonadota</taxon>
        <taxon>Alphaproteobacteria</taxon>
        <taxon>Hyphomicrobiales</taxon>
        <taxon>Phyllobacteriaceae</taxon>
        <taxon>Nitratireductor</taxon>
    </lineage>
</organism>
<comment type="similarity">
    <text evidence="1">Belongs to the ComF/GntX family.</text>
</comment>
<dbReference type="InterPro" id="IPR051910">
    <property type="entry name" value="ComF/GntX_DNA_util-trans"/>
</dbReference>
<feature type="domain" description="Phosphoribosyltransferase" evidence="2">
    <location>
        <begin position="161"/>
        <end position="236"/>
    </location>
</feature>
<dbReference type="KEGG" id="niy:FQ775_14655"/>
<accession>A0A5B8L5M5</accession>
<evidence type="ECO:0000259" key="2">
    <source>
        <dbReference type="Pfam" id="PF00156"/>
    </source>
</evidence>
<evidence type="ECO:0000259" key="3">
    <source>
        <dbReference type="Pfam" id="PF18912"/>
    </source>
</evidence>
<dbReference type="PANTHER" id="PTHR47505">
    <property type="entry name" value="DNA UTILIZATION PROTEIN YHGH"/>
    <property type="match status" value="1"/>
</dbReference>
<evidence type="ECO:0000313" key="4">
    <source>
        <dbReference type="EMBL" id="QDZ03346.1"/>
    </source>
</evidence>
<dbReference type="InterPro" id="IPR029057">
    <property type="entry name" value="PRTase-like"/>
</dbReference>
<dbReference type="EMBL" id="CP042301">
    <property type="protein sequence ID" value="QDZ03346.1"/>
    <property type="molecule type" value="Genomic_DNA"/>
</dbReference>
<dbReference type="Pfam" id="PF18912">
    <property type="entry name" value="DZR_2"/>
    <property type="match status" value="1"/>
</dbReference>
<proteinExistence type="inferred from homology"/>
<dbReference type="OrthoDB" id="9779910at2"/>
<dbReference type="RefSeq" id="WP_146301979.1">
    <property type="nucleotide sequence ID" value="NZ_CP042301.2"/>
</dbReference>
<name>A0A5B8L5M5_9HYPH</name>
<dbReference type="Pfam" id="PF00156">
    <property type="entry name" value="Pribosyltran"/>
    <property type="match status" value="1"/>
</dbReference>
<evidence type="ECO:0000313" key="5">
    <source>
        <dbReference type="Proteomes" id="UP000321389"/>
    </source>
</evidence>
<protein>
    <submittedName>
        <fullName evidence="4">ComF family protein</fullName>
    </submittedName>
</protein>
<sequence>MAAGSAFAARVLFPPVCGGCRRLVSEPGTLCGTCWRGLRLIERPFCEVLGMPFAVNMGEGAVSAGAIAEPPPFARARAAVAYSGVARRLVQGLKYRDRTDLAPWMARWMVRAGGDVLVGADMIVPVPLHRRRFFFRRFNQAAELARTVARLAGVAFEPTLVVRARRTRQQVGLGLRERETNVRGAFRVPPAARPLVKGKRVLVIDDVYTTGATVSAMARCLNRSGAAQVDILTFARVIGEDFRDGEDGPI</sequence>
<dbReference type="Gene3D" id="3.40.50.2020">
    <property type="match status" value="1"/>
</dbReference>